<reference evidence="6 7" key="1">
    <citation type="submission" date="2016-11" db="EMBL/GenBank/DDBJ databases">
        <title>The macronuclear genome of Stentor coeruleus: a giant cell with tiny introns.</title>
        <authorList>
            <person name="Slabodnick M."/>
            <person name="Ruby J.G."/>
            <person name="Reiff S.B."/>
            <person name="Swart E.C."/>
            <person name="Gosai S."/>
            <person name="Prabakaran S."/>
            <person name="Witkowska E."/>
            <person name="Larue G.E."/>
            <person name="Fisher S."/>
            <person name="Freeman R.M."/>
            <person name="Gunawardena J."/>
            <person name="Chu W."/>
            <person name="Stover N.A."/>
            <person name="Gregory B.D."/>
            <person name="Nowacki M."/>
            <person name="Derisi J."/>
            <person name="Roy S.W."/>
            <person name="Marshall W.F."/>
            <person name="Sood P."/>
        </authorList>
    </citation>
    <scope>NUCLEOTIDE SEQUENCE [LARGE SCALE GENOMIC DNA]</scope>
    <source>
        <strain evidence="6">WM001</strain>
    </source>
</reference>
<evidence type="ECO:0000256" key="2">
    <source>
        <dbReference type="ARBA" id="ARBA00022614"/>
    </source>
</evidence>
<keyword evidence="7" id="KW-1185">Reference proteome</keyword>
<comment type="subcellular location">
    <subcellularLocation>
        <location evidence="1">Nucleus</location>
    </subcellularLocation>
</comment>
<protein>
    <recommendedName>
        <fullName evidence="8">U2A'/phosphoprotein 32 family A C-terminal domain-containing protein</fullName>
    </recommendedName>
</protein>
<organism evidence="6 7">
    <name type="scientific">Stentor coeruleus</name>
    <dbReference type="NCBI Taxonomy" id="5963"/>
    <lineage>
        <taxon>Eukaryota</taxon>
        <taxon>Sar</taxon>
        <taxon>Alveolata</taxon>
        <taxon>Ciliophora</taxon>
        <taxon>Postciliodesmatophora</taxon>
        <taxon>Heterotrichea</taxon>
        <taxon>Heterotrichida</taxon>
        <taxon>Stentoridae</taxon>
        <taxon>Stentor</taxon>
    </lineage>
</organism>
<dbReference type="EMBL" id="MPUH01000531">
    <property type="protein sequence ID" value="OMJ78241.1"/>
    <property type="molecule type" value="Genomic_DNA"/>
</dbReference>
<dbReference type="OrthoDB" id="433501at2759"/>
<accession>A0A1R2BN85</accession>
<proteinExistence type="inferred from homology"/>
<dbReference type="GO" id="GO:0030620">
    <property type="term" value="F:U2 snRNA binding"/>
    <property type="evidence" value="ECO:0007669"/>
    <property type="project" value="InterPro"/>
</dbReference>
<keyword evidence="2" id="KW-0433">Leucine-rich repeat</keyword>
<dbReference type="PROSITE" id="PS51450">
    <property type="entry name" value="LRR"/>
    <property type="match status" value="1"/>
</dbReference>
<dbReference type="InterPro" id="IPR001611">
    <property type="entry name" value="Leu-rich_rpt"/>
</dbReference>
<evidence type="ECO:0008006" key="8">
    <source>
        <dbReference type="Google" id="ProtNLM"/>
    </source>
</evidence>
<comment type="similarity">
    <text evidence="5">Belongs to the U2 small nuclear ribonucleoprotein A family.</text>
</comment>
<sequence length="204" mass="23503">MRITVELIQRSYQALNALNEREICLRGMRIVAIENLGATHDQFEVIDLTNNEIVKLEDSALLRALTTLLLSNNEISKISANFGKNMPRLENLILTGNKIKDLEQIANLSNCKNLKRLSLLNNFVTSLPNYRLFTIAKIPSLTALDFQKIKQKEREIAEKMYGEEEDLIDVIEKRKKIDESKMQKKTVDLPYYLKAQEESLNFTT</sequence>
<name>A0A1R2BN85_9CILI</name>
<dbReference type="AlphaFoldDB" id="A0A1R2BN85"/>
<keyword evidence="4" id="KW-0539">Nucleus</keyword>
<evidence type="ECO:0000256" key="4">
    <source>
        <dbReference type="ARBA" id="ARBA00023242"/>
    </source>
</evidence>
<evidence type="ECO:0000313" key="6">
    <source>
        <dbReference type="EMBL" id="OMJ78241.1"/>
    </source>
</evidence>
<dbReference type="SUPFAM" id="SSF52058">
    <property type="entry name" value="L domain-like"/>
    <property type="match status" value="1"/>
</dbReference>
<dbReference type="PANTHER" id="PTHR10552">
    <property type="entry name" value="U2 SMALL NUCLEAR RIBONUCLEOPROTEIN A"/>
    <property type="match status" value="1"/>
</dbReference>
<evidence type="ECO:0000256" key="5">
    <source>
        <dbReference type="ARBA" id="ARBA00024196"/>
    </source>
</evidence>
<dbReference type="InterPro" id="IPR044640">
    <property type="entry name" value="RU2A"/>
</dbReference>
<dbReference type="GO" id="GO:0000398">
    <property type="term" value="P:mRNA splicing, via spliceosome"/>
    <property type="evidence" value="ECO:0007669"/>
    <property type="project" value="InterPro"/>
</dbReference>
<evidence type="ECO:0000256" key="3">
    <source>
        <dbReference type="ARBA" id="ARBA00022737"/>
    </source>
</evidence>
<dbReference type="PANTHER" id="PTHR10552:SF6">
    <property type="entry name" value="U2 SMALL NUCLEAR RIBONUCLEOPROTEIN A"/>
    <property type="match status" value="1"/>
</dbReference>
<keyword evidence="3" id="KW-0677">Repeat</keyword>
<dbReference type="InterPro" id="IPR032675">
    <property type="entry name" value="LRR_dom_sf"/>
</dbReference>
<dbReference type="Pfam" id="PF14580">
    <property type="entry name" value="LRR_9"/>
    <property type="match status" value="1"/>
</dbReference>
<gene>
    <name evidence="6" type="ORF">SteCoe_21965</name>
</gene>
<evidence type="ECO:0000313" key="7">
    <source>
        <dbReference type="Proteomes" id="UP000187209"/>
    </source>
</evidence>
<dbReference type="Gene3D" id="3.80.10.10">
    <property type="entry name" value="Ribonuclease Inhibitor"/>
    <property type="match status" value="1"/>
</dbReference>
<evidence type="ECO:0000256" key="1">
    <source>
        <dbReference type="ARBA" id="ARBA00004123"/>
    </source>
</evidence>
<dbReference type="GO" id="GO:0005634">
    <property type="term" value="C:nucleus"/>
    <property type="evidence" value="ECO:0007669"/>
    <property type="project" value="UniProtKB-SubCell"/>
</dbReference>
<dbReference type="Proteomes" id="UP000187209">
    <property type="component" value="Unassembled WGS sequence"/>
</dbReference>
<comment type="caution">
    <text evidence="6">The sequence shown here is derived from an EMBL/GenBank/DDBJ whole genome shotgun (WGS) entry which is preliminary data.</text>
</comment>